<gene>
    <name evidence="1" type="ORF">I4F81_010459</name>
</gene>
<proteinExistence type="predicted"/>
<protein>
    <submittedName>
        <fullName evidence="1">Uncharacterized protein</fullName>
    </submittedName>
</protein>
<dbReference type="EMBL" id="CM020620">
    <property type="protein sequence ID" value="KAK1867962.1"/>
    <property type="molecule type" value="Genomic_DNA"/>
</dbReference>
<name>A0ACC3CCR1_PYRYE</name>
<evidence type="ECO:0000313" key="2">
    <source>
        <dbReference type="Proteomes" id="UP000798662"/>
    </source>
</evidence>
<sequence>MRAWWYCDLVARRLCVLIKLLVRWLVRVLGTCSCFAGSYIFCRHQLTEELKTIVSTKPPSVSGLTGLYSSFIKEFEAKLNPVSLVYILIDIAATDCAEDPTKAIAFLSIADKPVIETDTEAHILMLSELAHLHLAAGDTDAASTLLGTARSLVESSSELGAAIHSAFYRVASEYHKRLGTAAEFYRNALQLLAYTPVDSLPPDEQLQLAFDVAIAAVVGEDIYNFGEVLSHAVVTALAGTEHAWLHQLLVAFQAGDLGAFDSVCASAASVMNTQPALVAGADFIRQKVTLCALMTLATGGGQGGGGVLSFDAIADACRLPVEEVDFLVMRALSLGLVSGVMDGVDRQLTVTRVQPRVVGREAVGGMAQRLDAWCGSLDGTVKFLEGESVGLVN</sequence>
<comment type="caution">
    <text evidence="1">The sequence shown here is derived from an EMBL/GenBank/DDBJ whole genome shotgun (WGS) entry which is preliminary data.</text>
</comment>
<reference evidence="1" key="1">
    <citation type="submission" date="2019-11" db="EMBL/GenBank/DDBJ databases">
        <title>Nori genome reveals adaptations in red seaweeds to the harsh intertidal environment.</title>
        <authorList>
            <person name="Wang D."/>
            <person name="Mao Y."/>
        </authorList>
    </citation>
    <scope>NUCLEOTIDE SEQUENCE</scope>
    <source>
        <tissue evidence="1">Gametophyte</tissue>
    </source>
</reference>
<evidence type="ECO:0000313" key="1">
    <source>
        <dbReference type="EMBL" id="KAK1867962.1"/>
    </source>
</evidence>
<keyword evidence="2" id="KW-1185">Reference proteome</keyword>
<accession>A0ACC3CCR1</accession>
<dbReference type="Proteomes" id="UP000798662">
    <property type="component" value="Chromosome 3"/>
</dbReference>
<organism evidence="1 2">
    <name type="scientific">Pyropia yezoensis</name>
    <name type="common">Susabi-nori</name>
    <name type="synonym">Porphyra yezoensis</name>
    <dbReference type="NCBI Taxonomy" id="2788"/>
    <lineage>
        <taxon>Eukaryota</taxon>
        <taxon>Rhodophyta</taxon>
        <taxon>Bangiophyceae</taxon>
        <taxon>Bangiales</taxon>
        <taxon>Bangiaceae</taxon>
        <taxon>Pyropia</taxon>
    </lineage>
</organism>